<dbReference type="InterPro" id="IPR029016">
    <property type="entry name" value="GAF-like_dom_sf"/>
</dbReference>
<dbReference type="Pfam" id="PF13426">
    <property type="entry name" value="PAS_9"/>
    <property type="match status" value="1"/>
</dbReference>
<dbReference type="Gene3D" id="3.30.450.20">
    <property type="entry name" value="PAS domain"/>
    <property type="match status" value="1"/>
</dbReference>
<dbReference type="SUPFAM" id="SSF55874">
    <property type="entry name" value="ATPase domain of HSP90 chaperone/DNA topoisomerase II/histidine kinase"/>
    <property type="match status" value="1"/>
</dbReference>
<dbReference type="SUPFAM" id="SSF55785">
    <property type="entry name" value="PYP-like sensor domain (PAS domain)"/>
    <property type="match status" value="1"/>
</dbReference>
<dbReference type="InterPro" id="IPR003018">
    <property type="entry name" value="GAF"/>
</dbReference>
<dbReference type="InterPro" id="IPR036890">
    <property type="entry name" value="HATPase_C_sf"/>
</dbReference>
<dbReference type="Pfam" id="PF13185">
    <property type="entry name" value="GAF_2"/>
    <property type="match status" value="1"/>
</dbReference>
<dbReference type="PROSITE" id="PS50112">
    <property type="entry name" value="PAS"/>
    <property type="match status" value="1"/>
</dbReference>
<dbReference type="Gene3D" id="1.10.287.130">
    <property type="match status" value="1"/>
</dbReference>
<evidence type="ECO:0000256" key="1">
    <source>
        <dbReference type="ARBA" id="ARBA00000085"/>
    </source>
</evidence>
<evidence type="ECO:0000313" key="10">
    <source>
        <dbReference type="Proteomes" id="UP000263012"/>
    </source>
</evidence>
<dbReference type="InterPro" id="IPR035965">
    <property type="entry name" value="PAS-like_dom_sf"/>
</dbReference>
<evidence type="ECO:0000256" key="6">
    <source>
        <dbReference type="ARBA" id="ARBA00023012"/>
    </source>
</evidence>
<dbReference type="AlphaFoldDB" id="A0A343THC7"/>
<dbReference type="Gene3D" id="3.30.565.10">
    <property type="entry name" value="Histidine kinase-like ATPase, C-terminal domain"/>
    <property type="match status" value="1"/>
</dbReference>
<name>A0A343THC7_9EURY</name>
<dbReference type="InterPro" id="IPR000014">
    <property type="entry name" value="PAS"/>
</dbReference>
<keyword evidence="4" id="KW-0808">Transferase</keyword>
<keyword evidence="10" id="KW-1185">Reference proteome</keyword>
<dbReference type="InterPro" id="IPR003661">
    <property type="entry name" value="HisK_dim/P_dom"/>
</dbReference>
<dbReference type="GO" id="GO:0000155">
    <property type="term" value="F:phosphorelay sensor kinase activity"/>
    <property type="evidence" value="ECO:0007669"/>
    <property type="project" value="InterPro"/>
</dbReference>
<dbReference type="KEGG" id="hdf:AArcSl_0856"/>
<evidence type="ECO:0000256" key="3">
    <source>
        <dbReference type="ARBA" id="ARBA00022553"/>
    </source>
</evidence>
<feature type="domain" description="PAS" evidence="8">
    <location>
        <begin position="283"/>
        <end position="358"/>
    </location>
</feature>
<dbReference type="CDD" id="cd00082">
    <property type="entry name" value="HisKA"/>
    <property type="match status" value="1"/>
</dbReference>
<dbReference type="EMBL" id="CP025066">
    <property type="protein sequence ID" value="AUX08499.1"/>
    <property type="molecule type" value="Genomic_DNA"/>
</dbReference>
<dbReference type="PROSITE" id="PS50109">
    <property type="entry name" value="HIS_KIN"/>
    <property type="match status" value="1"/>
</dbReference>
<protein>
    <recommendedName>
        <fullName evidence="2">histidine kinase</fullName>
        <ecNumber evidence="2">2.7.13.3</ecNumber>
    </recommendedName>
</protein>
<evidence type="ECO:0000256" key="2">
    <source>
        <dbReference type="ARBA" id="ARBA00012438"/>
    </source>
</evidence>
<dbReference type="Pfam" id="PF00512">
    <property type="entry name" value="HisKA"/>
    <property type="match status" value="1"/>
</dbReference>
<dbReference type="InterPro" id="IPR003594">
    <property type="entry name" value="HATPase_dom"/>
</dbReference>
<dbReference type="GeneID" id="37877201"/>
<dbReference type="SUPFAM" id="SSF47384">
    <property type="entry name" value="Homodimeric domain of signal transducing histidine kinase"/>
    <property type="match status" value="1"/>
</dbReference>
<dbReference type="RefSeq" id="WP_119815525.1">
    <property type="nucleotide sequence ID" value="NZ_CP025066.1"/>
</dbReference>
<dbReference type="InterPro" id="IPR004358">
    <property type="entry name" value="Sig_transdc_His_kin-like_C"/>
</dbReference>
<organism evidence="9 10">
    <name type="scientific">Halalkaliarchaeum desulfuricum</name>
    <dbReference type="NCBI Taxonomy" id="2055893"/>
    <lineage>
        <taxon>Archaea</taxon>
        <taxon>Methanobacteriati</taxon>
        <taxon>Methanobacteriota</taxon>
        <taxon>Stenosarchaea group</taxon>
        <taxon>Halobacteria</taxon>
        <taxon>Halobacteriales</taxon>
        <taxon>Haloferacaceae</taxon>
        <taxon>Halalkaliarchaeum</taxon>
    </lineage>
</organism>
<dbReference type="NCBIfam" id="TIGR00229">
    <property type="entry name" value="sensory_box"/>
    <property type="match status" value="1"/>
</dbReference>
<dbReference type="InterPro" id="IPR005467">
    <property type="entry name" value="His_kinase_dom"/>
</dbReference>
<keyword evidence="6" id="KW-0902">Two-component regulatory system</keyword>
<dbReference type="Gene3D" id="3.30.450.40">
    <property type="match status" value="1"/>
</dbReference>
<dbReference type="SUPFAM" id="SSF55781">
    <property type="entry name" value="GAF domain-like"/>
    <property type="match status" value="1"/>
</dbReference>
<dbReference type="PANTHER" id="PTHR43711:SF1">
    <property type="entry name" value="HISTIDINE KINASE 1"/>
    <property type="match status" value="1"/>
</dbReference>
<dbReference type="InterPro" id="IPR050736">
    <property type="entry name" value="Sensor_HK_Regulatory"/>
</dbReference>
<accession>A0A343THC7</accession>
<sequence length="619" mass="68141">MRNTRRVLVLAEDGPSDSLIGALAREWSVAVRHPGEVDGSPDADCLVCCDPLSRAWAATSPTSVPTVVCGDAPTTRGAAAVESGTDPADCDGVTSVRDADAFRSPESVVESVRAALSDVERTREEHERRVTELHKGVTEFASLREPQEAFEQTVDIAERVLEFDRSAAMRHRDGVLVPVAQSGDTEIGDARPMSVDEGIGGWSFRTGKSRLVDEVDTEHDANPSKSEFRSGLSVPIGDHGVFQAVSTDPAAFDERDLELAELLAAHAGETLARIETTAELRTERDRLQSLFENVPDPAIDFELVDGNPIVRRVNAAFEEVFEYESETIVGENVDEYLLPEDDEERERGEQFNRRLREGKNVSAEVIRRTADGPRHFILQVIPLELDSHNVSGYAIYTDITEQQEREEMLRKQNERLDEFASIISHDLRNPLSVATGFLELARETGDDDHFDRATRALDDMQEFLEDLLQLAREGRLVGELEETELEAVARRAWANVADNGATLEFDSGCSVSVDEARAVELFENLFVNAVEHGGKAVTVRVGTLPCESADPPGFYVEDDGSGISEDVRDRVFESGYTTDEEGTGLGLAIVERIAEAHGWTVEVTDGEDGGARFEFSFEE</sequence>
<dbReference type="PANTHER" id="PTHR43711">
    <property type="entry name" value="TWO-COMPONENT HISTIDINE KINASE"/>
    <property type="match status" value="1"/>
</dbReference>
<keyword evidence="5 9" id="KW-0418">Kinase</keyword>
<dbReference type="EC" id="2.7.13.3" evidence="2"/>
<dbReference type="SMART" id="SM00065">
    <property type="entry name" value="GAF"/>
    <property type="match status" value="1"/>
</dbReference>
<dbReference type="PRINTS" id="PR00344">
    <property type="entry name" value="BCTRLSENSOR"/>
</dbReference>
<keyword evidence="3" id="KW-0597">Phosphoprotein</keyword>
<dbReference type="SMART" id="SM00387">
    <property type="entry name" value="HATPase_c"/>
    <property type="match status" value="1"/>
</dbReference>
<gene>
    <name evidence="9" type="ORF">AArcSl_0856</name>
</gene>
<feature type="domain" description="Histidine kinase" evidence="7">
    <location>
        <begin position="422"/>
        <end position="619"/>
    </location>
</feature>
<evidence type="ECO:0000313" key="9">
    <source>
        <dbReference type="EMBL" id="AUX08499.1"/>
    </source>
</evidence>
<proteinExistence type="predicted"/>
<evidence type="ECO:0000256" key="5">
    <source>
        <dbReference type="ARBA" id="ARBA00022777"/>
    </source>
</evidence>
<dbReference type="Proteomes" id="UP000263012">
    <property type="component" value="Chromosome"/>
</dbReference>
<reference evidence="10" key="1">
    <citation type="submission" date="2017-11" db="EMBL/GenBank/DDBJ databases">
        <title>Phenotypic and genomic properties of facultatively anaerobic sulfur-reducing natronoarchaea from hypersaline soda lakes.</title>
        <authorList>
            <person name="Sorokin D.Y."/>
            <person name="Kublanov I.V."/>
            <person name="Roman P."/>
            <person name="Sinninghe Damste J.S."/>
            <person name="Golyshin P.N."/>
            <person name="Rojo D."/>
            <person name="Ciordia S."/>
            <person name="Mena M.D.C."/>
            <person name="Ferrer M."/>
            <person name="Messina E."/>
            <person name="Smedile F."/>
            <person name="La Spada G."/>
            <person name="La Cono V."/>
            <person name="Yakimov M.M."/>
        </authorList>
    </citation>
    <scope>NUCLEOTIDE SEQUENCE [LARGE SCALE GENOMIC DNA]</scope>
    <source>
        <strain evidence="10">AArc-Sl</strain>
    </source>
</reference>
<dbReference type="SMART" id="SM00388">
    <property type="entry name" value="HisKA"/>
    <property type="match status" value="1"/>
</dbReference>
<dbReference type="OrthoDB" id="8127at2157"/>
<dbReference type="InterPro" id="IPR036097">
    <property type="entry name" value="HisK_dim/P_sf"/>
</dbReference>
<evidence type="ECO:0000259" key="7">
    <source>
        <dbReference type="PROSITE" id="PS50109"/>
    </source>
</evidence>
<evidence type="ECO:0000256" key="4">
    <source>
        <dbReference type="ARBA" id="ARBA00022679"/>
    </source>
</evidence>
<comment type="catalytic activity">
    <reaction evidence="1">
        <text>ATP + protein L-histidine = ADP + protein N-phospho-L-histidine.</text>
        <dbReference type="EC" id="2.7.13.3"/>
    </reaction>
</comment>
<evidence type="ECO:0000259" key="8">
    <source>
        <dbReference type="PROSITE" id="PS50112"/>
    </source>
</evidence>
<dbReference type="Pfam" id="PF02518">
    <property type="entry name" value="HATPase_c"/>
    <property type="match status" value="1"/>
</dbReference>